<dbReference type="OrthoDB" id="2498029at2759"/>
<gene>
    <name evidence="2" type="ORF">AB675_135</name>
</gene>
<dbReference type="GO" id="GO:0047372">
    <property type="term" value="F:monoacylglycerol lipase activity"/>
    <property type="evidence" value="ECO:0007669"/>
    <property type="project" value="TreeGrafter"/>
</dbReference>
<dbReference type="AlphaFoldDB" id="A0A0N1H5K2"/>
<sequence length="312" mass="34654">MEYNFITASDGCRLAYASTSRTNSHQPNTCILLMHGFSGSSAYFKHNTTALASQFWVVAPDMRGHGRSDLTPGGYHVARLAADLRELILHLRGQQSSNDIRFFPVGCSIGAAVLWTYAELFGDKDFAGLIFVDQAPLQNRSPRGDWNETKAHTGCYDLQTILAAQHAWATDRVNAQKGLIEGCLGYYHPDYPGSKPSQDRQKADFEFFNAISSQCPSGEWLGLLIADHTAYDHREALELVRVPTLVIMGRYSGCFPLEGMRESVRRINGGSQARGGQPLAKESVYECGHWLFYEDAERFNKEVLEFVASLGA</sequence>
<reference evidence="2 3" key="1">
    <citation type="submission" date="2015-06" db="EMBL/GenBank/DDBJ databases">
        <title>Draft genome of the ant-associated black yeast Phialophora attae CBS 131958.</title>
        <authorList>
            <person name="Moreno L.F."/>
            <person name="Stielow B.J."/>
            <person name="de Hoog S."/>
            <person name="Vicente V.A."/>
            <person name="Weiss V.A."/>
            <person name="de Vries M."/>
            <person name="Cruz L.M."/>
            <person name="Souza E.M."/>
        </authorList>
    </citation>
    <scope>NUCLEOTIDE SEQUENCE [LARGE SCALE GENOMIC DNA]</scope>
    <source>
        <strain evidence="2 3">CBS 131958</strain>
    </source>
</reference>
<dbReference type="PANTHER" id="PTHR43798:SF5">
    <property type="entry name" value="MONOACYLGLYCEROL LIPASE ABHD6"/>
    <property type="match status" value="1"/>
</dbReference>
<dbReference type="SUPFAM" id="SSF53474">
    <property type="entry name" value="alpha/beta-Hydrolases"/>
    <property type="match status" value="1"/>
</dbReference>
<dbReference type="Pfam" id="PF00561">
    <property type="entry name" value="Abhydrolase_1"/>
    <property type="match status" value="1"/>
</dbReference>
<dbReference type="GeneID" id="28733111"/>
<keyword evidence="2" id="KW-0378">Hydrolase</keyword>
<dbReference type="PANTHER" id="PTHR43798">
    <property type="entry name" value="MONOACYLGLYCEROL LIPASE"/>
    <property type="match status" value="1"/>
</dbReference>
<dbReference type="GO" id="GO:0046464">
    <property type="term" value="P:acylglycerol catabolic process"/>
    <property type="evidence" value="ECO:0007669"/>
    <property type="project" value="TreeGrafter"/>
</dbReference>
<dbReference type="GO" id="GO:0016020">
    <property type="term" value="C:membrane"/>
    <property type="evidence" value="ECO:0007669"/>
    <property type="project" value="TreeGrafter"/>
</dbReference>
<feature type="domain" description="AB hydrolase-1" evidence="1">
    <location>
        <begin position="31"/>
        <end position="295"/>
    </location>
</feature>
<dbReference type="InterPro" id="IPR029058">
    <property type="entry name" value="AB_hydrolase_fold"/>
</dbReference>
<dbReference type="InterPro" id="IPR050266">
    <property type="entry name" value="AB_hydrolase_sf"/>
</dbReference>
<protein>
    <submittedName>
        <fullName evidence="2">AB hydrolase superfamily protein YdjP</fullName>
    </submittedName>
</protein>
<dbReference type="EMBL" id="LFJN01000022">
    <property type="protein sequence ID" value="KPI37695.1"/>
    <property type="molecule type" value="Genomic_DNA"/>
</dbReference>
<proteinExistence type="predicted"/>
<dbReference type="InterPro" id="IPR000073">
    <property type="entry name" value="AB_hydrolase_1"/>
</dbReference>
<dbReference type="Gene3D" id="3.40.50.1820">
    <property type="entry name" value="alpha/beta hydrolase"/>
    <property type="match status" value="1"/>
</dbReference>
<name>A0A0N1H5K2_9EURO</name>
<dbReference type="Proteomes" id="UP000038010">
    <property type="component" value="Unassembled WGS sequence"/>
</dbReference>
<evidence type="ECO:0000313" key="3">
    <source>
        <dbReference type="Proteomes" id="UP000038010"/>
    </source>
</evidence>
<evidence type="ECO:0000313" key="2">
    <source>
        <dbReference type="EMBL" id="KPI37695.1"/>
    </source>
</evidence>
<dbReference type="RefSeq" id="XP_017997658.1">
    <property type="nucleotide sequence ID" value="XM_018141242.1"/>
</dbReference>
<evidence type="ECO:0000259" key="1">
    <source>
        <dbReference type="Pfam" id="PF00561"/>
    </source>
</evidence>
<keyword evidence="3" id="KW-1185">Reference proteome</keyword>
<accession>A0A0N1H5K2</accession>
<dbReference type="VEuPathDB" id="FungiDB:AB675_135"/>
<organism evidence="2 3">
    <name type="scientific">Cyphellophora attinorum</name>
    <dbReference type="NCBI Taxonomy" id="1664694"/>
    <lineage>
        <taxon>Eukaryota</taxon>
        <taxon>Fungi</taxon>
        <taxon>Dikarya</taxon>
        <taxon>Ascomycota</taxon>
        <taxon>Pezizomycotina</taxon>
        <taxon>Eurotiomycetes</taxon>
        <taxon>Chaetothyriomycetidae</taxon>
        <taxon>Chaetothyriales</taxon>
        <taxon>Cyphellophoraceae</taxon>
        <taxon>Cyphellophora</taxon>
    </lineage>
</organism>
<dbReference type="STRING" id="1664694.A0A0N1H5K2"/>
<comment type="caution">
    <text evidence="2">The sequence shown here is derived from an EMBL/GenBank/DDBJ whole genome shotgun (WGS) entry which is preliminary data.</text>
</comment>